<keyword evidence="3" id="KW-1185">Reference proteome</keyword>
<dbReference type="PANTHER" id="PTHR43283:SF3">
    <property type="entry name" value="BETA-LACTAMASE FAMILY PROTEIN (AFU_ORTHOLOGUE AFUA_5G07500)"/>
    <property type="match status" value="1"/>
</dbReference>
<organism evidence="2 3">
    <name type="scientific">Frankia canadensis</name>
    <dbReference type="NCBI Taxonomy" id="1836972"/>
    <lineage>
        <taxon>Bacteria</taxon>
        <taxon>Bacillati</taxon>
        <taxon>Actinomycetota</taxon>
        <taxon>Actinomycetes</taxon>
        <taxon>Frankiales</taxon>
        <taxon>Frankiaceae</taxon>
        <taxon>Frankia</taxon>
    </lineage>
</organism>
<dbReference type="AlphaFoldDB" id="A0A2I2L148"/>
<dbReference type="InterPro" id="IPR012338">
    <property type="entry name" value="Beta-lactam/transpept-like"/>
</dbReference>
<evidence type="ECO:0000313" key="2">
    <source>
        <dbReference type="EMBL" id="SNQ51629.1"/>
    </source>
</evidence>
<sequence length="416" mass="45077">MPVDRDADLGTVAAPEEVGLSSERLARIDRLLRAQVDGGELPGAVALVYRRGQVAFTAQAGTLGTLPTTPPPPAGARAPMTLDAIFRVYSMTKPMTSVLALSLFEDGLFDLGDPVGRFLPDLAGLPVAEATPDGDYRLVDAHRDMTILDLLRHTSGIVGGYYGTPWMLKLYERAGIREFDHTEAAHTTSSQDLVDAFAKLPLAMQPGAHWEYGRSGDIVGRLLEVAGGQPLDVLLAERVLTPLGMSDTGFHVPPDQAHRIAQPAEPFGAHTVLRDLTARPGFLSGGSGAFSTARDYLRFTRMLLGMGALDGRRVLSRKSVELMTSDQLGPLYGSGPDYMPRAGYTFGLGVAVRRALGPSSDVLGSPGDYWWIGRGSTSFFVDPAEDMIGLFLTQRYWRARHYQRVFKNAVYQAVID</sequence>
<evidence type="ECO:0000259" key="1">
    <source>
        <dbReference type="Pfam" id="PF00144"/>
    </source>
</evidence>
<dbReference type="SUPFAM" id="SSF56601">
    <property type="entry name" value="beta-lactamase/transpeptidase-like"/>
    <property type="match status" value="1"/>
</dbReference>
<dbReference type="Proteomes" id="UP000234331">
    <property type="component" value="Unassembled WGS sequence"/>
</dbReference>
<dbReference type="EMBL" id="FZMO01000544">
    <property type="protein sequence ID" value="SNQ51629.1"/>
    <property type="molecule type" value="Genomic_DNA"/>
</dbReference>
<dbReference type="InterPro" id="IPR050789">
    <property type="entry name" value="Diverse_Enzym_Activities"/>
</dbReference>
<proteinExistence type="predicted"/>
<feature type="domain" description="Beta-lactamase-related" evidence="1">
    <location>
        <begin position="28"/>
        <end position="395"/>
    </location>
</feature>
<dbReference type="InterPro" id="IPR001466">
    <property type="entry name" value="Beta-lactam-related"/>
</dbReference>
<name>A0A2I2L148_9ACTN</name>
<dbReference type="PANTHER" id="PTHR43283">
    <property type="entry name" value="BETA-LACTAMASE-RELATED"/>
    <property type="match status" value="1"/>
</dbReference>
<protein>
    <recommendedName>
        <fullName evidence="1">Beta-lactamase-related domain-containing protein</fullName>
    </recommendedName>
</protein>
<dbReference type="Gene3D" id="3.40.710.10">
    <property type="entry name" value="DD-peptidase/beta-lactamase superfamily"/>
    <property type="match status" value="1"/>
</dbReference>
<accession>A0A2I2L148</accession>
<reference evidence="2 3" key="1">
    <citation type="submission" date="2017-06" db="EMBL/GenBank/DDBJ databases">
        <authorList>
            <person name="Kim H.J."/>
            <person name="Triplett B.A."/>
        </authorList>
    </citation>
    <scope>NUCLEOTIDE SEQUENCE [LARGE SCALE GENOMIC DNA]</scope>
    <source>
        <strain evidence="2">FRACA_ARgP5</strain>
    </source>
</reference>
<evidence type="ECO:0000313" key="3">
    <source>
        <dbReference type="Proteomes" id="UP000234331"/>
    </source>
</evidence>
<dbReference type="Pfam" id="PF00144">
    <property type="entry name" value="Beta-lactamase"/>
    <property type="match status" value="1"/>
</dbReference>
<gene>
    <name evidence="2" type="ORF">FRACA_770012</name>
</gene>